<dbReference type="GO" id="GO:0016020">
    <property type="term" value="C:membrane"/>
    <property type="evidence" value="ECO:0007669"/>
    <property type="project" value="UniProtKB-SubCell"/>
</dbReference>
<feature type="transmembrane region" description="Helical" evidence="6">
    <location>
        <begin position="150"/>
        <end position="170"/>
    </location>
</feature>
<evidence type="ECO:0000256" key="1">
    <source>
        <dbReference type="ARBA" id="ARBA00004141"/>
    </source>
</evidence>
<comment type="subcellular location">
    <subcellularLocation>
        <location evidence="1">Membrane</location>
        <topology evidence="1">Multi-pass membrane protein</topology>
    </subcellularLocation>
</comment>
<dbReference type="PANTHER" id="PTHR11266:SF85">
    <property type="entry name" value="MPV17-LIKE PROTEIN"/>
    <property type="match status" value="1"/>
</dbReference>
<keyword evidence="4 6" id="KW-1133">Transmembrane helix</keyword>
<feature type="transmembrane region" description="Helical" evidence="6">
    <location>
        <begin position="51"/>
        <end position="73"/>
    </location>
</feature>
<comment type="similarity">
    <text evidence="2 6">Belongs to the peroxisomal membrane protein PXMP2/4 family.</text>
</comment>
<feature type="transmembrane region" description="Helical" evidence="6">
    <location>
        <begin position="85"/>
        <end position="105"/>
    </location>
</feature>
<reference evidence="7" key="1">
    <citation type="journal article" date="2016" name="Mol. Ecol. Resour.">
        <title>Evaluation of the impact of RNA preservation methods of spiders for de novo transcriptome assembly.</title>
        <authorList>
            <person name="Kono N."/>
            <person name="Nakamura H."/>
            <person name="Ito Y."/>
            <person name="Tomita M."/>
            <person name="Arakawa K."/>
        </authorList>
    </citation>
    <scope>NUCLEOTIDE SEQUENCE</scope>
    <source>
        <tissue evidence="7">Whole body</tissue>
    </source>
</reference>
<dbReference type="GO" id="GO:0005739">
    <property type="term" value="C:mitochondrion"/>
    <property type="evidence" value="ECO:0007669"/>
    <property type="project" value="TreeGrafter"/>
</dbReference>
<evidence type="ECO:0000256" key="6">
    <source>
        <dbReference type="RuleBase" id="RU363053"/>
    </source>
</evidence>
<evidence type="ECO:0000256" key="3">
    <source>
        <dbReference type="ARBA" id="ARBA00022692"/>
    </source>
</evidence>
<organism evidence="7">
    <name type="scientific">Parasteatoda tepidariorum</name>
    <name type="common">Common house spider</name>
    <name type="synonym">Achaearanea tepidariorum</name>
    <dbReference type="NCBI Taxonomy" id="114398"/>
    <lineage>
        <taxon>Eukaryota</taxon>
        <taxon>Metazoa</taxon>
        <taxon>Ecdysozoa</taxon>
        <taxon>Arthropoda</taxon>
        <taxon>Chelicerata</taxon>
        <taxon>Arachnida</taxon>
        <taxon>Araneae</taxon>
        <taxon>Araneomorphae</taxon>
        <taxon>Entelegynae</taxon>
        <taxon>Araneoidea</taxon>
        <taxon>Theridiidae</taxon>
        <taxon>Parasteatoda</taxon>
    </lineage>
</organism>
<evidence type="ECO:0000256" key="2">
    <source>
        <dbReference type="ARBA" id="ARBA00006824"/>
    </source>
</evidence>
<dbReference type="EMBL" id="IAAA01038074">
    <property type="protein sequence ID" value="LAA09299.1"/>
    <property type="molecule type" value="mRNA"/>
</dbReference>
<feature type="transmembrane region" description="Helical" evidence="6">
    <location>
        <begin position="12"/>
        <end position="31"/>
    </location>
</feature>
<evidence type="ECO:0000256" key="5">
    <source>
        <dbReference type="ARBA" id="ARBA00023136"/>
    </source>
</evidence>
<dbReference type="OrthoDB" id="430207at2759"/>
<protein>
    <submittedName>
        <fullName evidence="7">Mpv17-like protein</fullName>
    </submittedName>
</protein>
<keyword evidence="5 6" id="KW-0472">Membrane</keyword>
<dbReference type="PANTHER" id="PTHR11266">
    <property type="entry name" value="PEROXISOMAL MEMBRANE PROTEIN 2, PXMP2 MPV17"/>
    <property type="match status" value="1"/>
</dbReference>
<evidence type="ECO:0000256" key="4">
    <source>
        <dbReference type="ARBA" id="ARBA00022989"/>
    </source>
</evidence>
<dbReference type="InterPro" id="IPR007248">
    <property type="entry name" value="Mpv17_PMP22"/>
</dbReference>
<keyword evidence="3 6" id="KW-0812">Transmembrane</keyword>
<sequence>MLKSVIHLFRKRPLLMNMTTFGTAYVSASFTNQLIKKHLLPDKKDIDFRNVVNHGIIGYCIMGPVLYGWFRFFNKILPAVSKRNIIFKVLVDLAVCTPGTISIYFTSMSILEGREDIFAELKHRFSKVMTCNICFWVPAQAISYRFIPPYFRVGFIGFALFIWINIICVIRSQEIPIRKKVEIPAVFGWCAVTCSPSSEVEGHKKQRELLTLWEV</sequence>
<name>A0A2L2YMJ1_PARTP</name>
<evidence type="ECO:0000313" key="7">
    <source>
        <dbReference type="EMBL" id="LAA09299.1"/>
    </source>
</evidence>
<dbReference type="Pfam" id="PF04117">
    <property type="entry name" value="Mpv17_PMP22"/>
    <property type="match status" value="1"/>
</dbReference>
<dbReference type="AlphaFoldDB" id="A0A2L2YMJ1"/>
<proteinExistence type="evidence at transcript level"/>
<accession>A0A2L2YMJ1</accession>